<dbReference type="Gene3D" id="3.40.630.30">
    <property type="match status" value="1"/>
</dbReference>
<dbReference type="CDD" id="cd04301">
    <property type="entry name" value="NAT_SF"/>
    <property type="match status" value="1"/>
</dbReference>
<evidence type="ECO:0000313" key="3">
    <source>
        <dbReference type="Proteomes" id="UP001341444"/>
    </source>
</evidence>
<keyword evidence="3" id="KW-1185">Reference proteome</keyword>
<dbReference type="Proteomes" id="UP001341444">
    <property type="component" value="Unassembled WGS sequence"/>
</dbReference>
<organism evidence="2 3">
    <name type="scientific">Heyndrickxia acidicola</name>
    <dbReference type="NCBI Taxonomy" id="209389"/>
    <lineage>
        <taxon>Bacteria</taxon>
        <taxon>Bacillati</taxon>
        <taxon>Bacillota</taxon>
        <taxon>Bacilli</taxon>
        <taxon>Bacillales</taxon>
        <taxon>Bacillaceae</taxon>
        <taxon>Heyndrickxia</taxon>
    </lineage>
</organism>
<dbReference type="PROSITE" id="PS51186">
    <property type="entry name" value="GNAT"/>
    <property type="match status" value="1"/>
</dbReference>
<dbReference type="RefSeq" id="WP_066269081.1">
    <property type="nucleotide sequence ID" value="NZ_JARMAB010000012.1"/>
</dbReference>
<dbReference type="EMBL" id="JARMAB010000012">
    <property type="protein sequence ID" value="MED1203312.1"/>
    <property type="molecule type" value="Genomic_DNA"/>
</dbReference>
<protein>
    <submittedName>
        <fullName evidence="2">GNAT family N-acetyltransferase</fullName>
    </submittedName>
</protein>
<dbReference type="SUPFAM" id="SSF55729">
    <property type="entry name" value="Acyl-CoA N-acyltransferases (Nat)"/>
    <property type="match status" value="1"/>
</dbReference>
<dbReference type="Pfam" id="PF00583">
    <property type="entry name" value="Acetyltransf_1"/>
    <property type="match status" value="1"/>
</dbReference>
<name>A0ABU6MJA7_9BACI</name>
<evidence type="ECO:0000313" key="2">
    <source>
        <dbReference type="EMBL" id="MED1203312.1"/>
    </source>
</evidence>
<sequence>MKFRKTTEQDIDSIMNIVRQAQEFFRTNHIEQWLNNYPNPEIFQKDIQHGYSYVLEEAGQILGTAMISFDGEKTYNKIYNGDWLTHGEYAVIHRLAVDSRFKGSGISSEIITLIEKMCLDKGVRSIKVDTHEKNIPMQRLLQKNDFTYCGDIYLEDKSKRVAFEKRL</sequence>
<evidence type="ECO:0000259" key="1">
    <source>
        <dbReference type="PROSITE" id="PS51186"/>
    </source>
</evidence>
<gene>
    <name evidence="2" type="ORF">P4T90_09495</name>
</gene>
<proteinExistence type="predicted"/>
<dbReference type="InterPro" id="IPR000182">
    <property type="entry name" value="GNAT_dom"/>
</dbReference>
<feature type="domain" description="N-acetyltransferase" evidence="1">
    <location>
        <begin position="1"/>
        <end position="167"/>
    </location>
</feature>
<comment type="caution">
    <text evidence="2">The sequence shown here is derived from an EMBL/GenBank/DDBJ whole genome shotgun (WGS) entry which is preliminary data.</text>
</comment>
<reference evidence="2 3" key="1">
    <citation type="submission" date="2023-03" db="EMBL/GenBank/DDBJ databases">
        <title>Bacillus Genome Sequencing.</title>
        <authorList>
            <person name="Dunlap C."/>
        </authorList>
    </citation>
    <scope>NUCLEOTIDE SEQUENCE [LARGE SCALE GENOMIC DNA]</scope>
    <source>
        <strain evidence="2 3">B-23453</strain>
    </source>
</reference>
<dbReference type="InterPro" id="IPR016181">
    <property type="entry name" value="Acyl_CoA_acyltransferase"/>
</dbReference>
<accession>A0ABU6MJA7</accession>